<gene>
    <name evidence="7" type="primary">urtC</name>
    <name evidence="7" type="ORF">DS031_12085</name>
</gene>
<dbReference type="NCBIfam" id="TIGR03408">
    <property type="entry name" value="urea_trans_UrtC"/>
    <property type="match status" value="1"/>
</dbReference>
<evidence type="ECO:0000256" key="1">
    <source>
        <dbReference type="ARBA" id="ARBA00004651"/>
    </source>
</evidence>
<evidence type="ECO:0000256" key="6">
    <source>
        <dbReference type="SAM" id="Phobius"/>
    </source>
</evidence>
<dbReference type="InterPro" id="IPR001851">
    <property type="entry name" value="ABC_transp_permease"/>
</dbReference>
<dbReference type="PANTHER" id="PTHR30482:SF4">
    <property type="entry name" value="SLR1201 PROTEIN"/>
    <property type="match status" value="1"/>
</dbReference>
<accession>A0A366XUW4</accession>
<proteinExistence type="predicted"/>
<feature type="transmembrane region" description="Helical" evidence="6">
    <location>
        <begin position="190"/>
        <end position="210"/>
    </location>
</feature>
<keyword evidence="8" id="KW-1185">Reference proteome</keyword>
<feature type="transmembrane region" description="Helical" evidence="6">
    <location>
        <begin position="313"/>
        <end position="337"/>
    </location>
</feature>
<keyword evidence="5 6" id="KW-0472">Membrane</keyword>
<evidence type="ECO:0000313" key="7">
    <source>
        <dbReference type="EMBL" id="RBW69368.1"/>
    </source>
</evidence>
<dbReference type="EMBL" id="QOCW01000011">
    <property type="protein sequence ID" value="RBW69368.1"/>
    <property type="molecule type" value="Genomic_DNA"/>
</dbReference>
<feature type="transmembrane region" description="Helical" evidence="6">
    <location>
        <begin position="277"/>
        <end position="301"/>
    </location>
</feature>
<evidence type="ECO:0000256" key="2">
    <source>
        <dbReference type="ARBA" id="ARBA00022475"/>
    </source>
</evidence>
<evidence type="ECO:0000256" key="4">
    <source>
        <dbReference type="ARBA" id="ARBA00022989"/>
    </source>
</evidence>
<comment type="subcellular location">
    <subcellularLocation>
        <location evidence="1">Cell membrane</location>
        <topology evidence="1">Multi-pass membrane protein</topology>
    </subcellularLocation>
</comment>
<keyword evidence="2" id="KW-1003">Cell membrane</keyword>
<dbReference type="InterPro" id="IPR017778">
    <property type="entry name" value="ABC_transptr_urea_perm_UrtC"/>
</dbReference>
<feature type="transmembrane region" description="Helical" evidence="6">
    <location>
        <begin position="241"/>
        <end position="265"/>
    </location>
</feature>
<feature type="transmembrane region" description="Helical" evidence="6">
    <location>
        <begin position="114"/>
        <end position="134"/>
    </location>
</feature>
<organism evidence="7 8">
    <name type="scientific">Bacillus taeanensis</name>
    <dbReference type="NCBI Taxonomy" id="273032"/>
    <lineage>
        <taxon>Bacteria</taxon>
        <taxon>Bacillati</taxon>
        <taxon>Bacillota</taxon>
        <taxon>Bacilli</taxon>
        <taxon>Bacillales</taxon>
        <taxon>Bacillaceae</taxon>
        <taxon>Bacillus</taxon>
    </lineage>
</organism>
<feature type="transmembrane region" description="Helical" evidence="6">
    <location>
        <begin position="63"/>
        <end position="80"/>
    </location>
</feature>
<reference evidence="7 8" key="1">
    <citation type="submission" date="2018-07" db="EMBL/GenBank/DDBJ databases">
        <title>Lottiidibacillus patelloidae gen. nov., sp. nov., isolated from the intestinal tract of a marine limpet and the reclassification of B. taeanensis BH030017T, B. algicola KMM 3737T and B. hwajinpoensis SW-72T as genus Lottiidibacillus.</title>
        <authorList>
            <person name="Liu R."/>
            <person name="Huang Z."/>
        </authorList>
    </citation>
    <scope>NUCLEOTIDE SEQUENCE [LARGE SCALE GENOMIC DNA]</scope>
    <source>
        <strain evidence="7 8">BH030017</strain>
    </source>
</reference>
<dbReference type="CDD" id="cd06581">
    <property type="entry name" value="TM_PBP1_LivM_like"/>
    <property type="match status" value="1"/>
</dbReference>
<evidence type="ECO:0000313" key="8">
    <source>
        <dbReference type="Proteomes" id="UP000253314"/>
    </source>
</evidence>
<keyword evidence="3 6" id="KW-0812">Transmembrane</keyword>
<dbReference type="Proteomes" id="UP000253314">
    <property type="component" value="Unassembled WGS sequence"/>
</dbReference>
<comment type="caution">
    <text evidence="7">The sequence shown here is derived from an EMBL/GenBank/DDBJ whole genome shotgun (WGS) entry which is preliminary data.</text>
</comment>
<dbReference type="InterPro" id="IPR043428">
    <property type="entry name" value="LivM-like"/>
</dbReference>
<dbReference type="RefSeq" id="WP_113806340.1">
    <property type="nucleotide sequence ID" value="NZ_QOCW01000011.1"/>
</dbReference>
<feature type="transmembrane region" description="Helical" evidence="6">
    <location>
        <begin position="14"/>
        <end position="30"/>
    </location>
</feature>
<keyword evidence="4 6" id="KW-1133">Transmembrane helix</keyword>
<dbReference type="GO" id="GO:0015658">
    <property type="term" value="F:branched-chain amino acid transmembrane transporter activity"/>
    <property type="evidence" value="ECO:0007669"/>
    <property type="project" value="InterPro"/>
</dbReference>
<dbReference type="PANTHER" id="PTHR30482">
    <property type="entry name" value="HIGH-AFFINITY BRANCHED-CHAIN AMINO ACID TRANSPORT SYSTEM PERMEASE"/>
    <property type="match status" value="1"/>
</dbReference>
<feature type="transmembrane region" description="Helical" evidence="6">
    <location>
        <begin position="141"/>
        <end position="160"/>
    </location>
</feature>
<name>A0A366XUW4_9BACI</name>
<sequence length="362" mass="39495">MQRGLTYKLLNKKWFLLALLILLCLAPLFLSDFRLNLLGKFLAFAILVIGLDLLWGYTGVLSLGHGIFFGFGAYAMAMYLKLESGGGSLPDFMQWSGVTELPLLWIPFQNPVFAVLLGIAIPAVLALALGYLTFRNRINGVYFTILSQALVVVVVTLFVGQQSITGGTNGVTGFTTIFGFSLFSPGTQMMIYYVTLFILIAAFLAVTKLVSGRLGKVLVGIRDGENRLRFLGYNPSVYKTFVYAISAGLAGIAGMLFVLQVGIISPTMMGIIPSIEMVLWVALGGRGTLIGPIIGAVLVNAAKTGFSETYPDIWLYFLGLTFVIVVVFLPNGLMGLFKNLMGRWSFKGVKQQTDSEVRRHYG</sequence>
<dbReference type="OrthoDB" id="9789927at2"/>
<dbReference type="AlphaFoldDB" id="A0A366XUW4"/>
<evidence type="ECO:0000256" key="5">
    <source>
        <dbReference type="ARBA" id="ARBA00023136"/>
    </source>
</evidence>
<dbReference type="GO" id="GO:0005886">
    <property type="term" value="C:plasma membrane"/>
    <property type="evidence" value="ECO:0007669"/>
    <property type="project" value="UniProtKB-SubCell"/>
</dbReference>
<evidence type="ECO:0000256" key="3">
    <source>
        <dbReference type="ARBA" id="ARBA00022692"/>
    </source>
</evidence>
<protein>
    <submittedName>
        <fullName evidence="7">Urea ABC transporter permease subunit UrtC</fullName>
    </submittedName>
</protein>
<dbReference type="Pfam" id="PF02653">
    <property type="entry name" value="BPD_transp_2"/>
    <property type="match status" value="1"/>
</dbReference>
<feature type="transmembrane region" description="Helical" evidence="6">
    <location>
        <begin position="37"/>
        <end position="57"/>
    </location>
</feature>